<proteinExistence type="predicted"/>
<reference evidence="1" key="1">
    <citation type="submission" date="2021-01" db="EMBL/GenBank/DDBJ databases">
        <authorList>
            <person name="Kaushik A."/>
        </authorList>
    </citation>
    <scope>NUCLEOTIDE SEQUENCE</scope>
    <source>
        <strain evidence="1">AG4-R118</strain>
    </source>
</reference>
<accession>A0A8H2WT57</accession>
<gene>
    <name evidence="1" type="ORF">RDB_LOCUS7497</name>
</gene>
<comment type="caution">
    <text evidence="1">The sequence shown here is derived from an EMBL/GenBank/DDBJ whole genome shotgun (WGS) entry which is preliminary data.</text>
</comment>
<evidence type="ECO:0000313" key="1">
    <source>
        <dbReference type="EMBL" id="CAE6405892.1"/>
    </source>
</evidence>
<name>A0A8H2WT57_9AGAM</name>
<organism evidence="1 2">
    <name type="scientific">Rhizoctonia solani</name>
    <dbReference type="NCBI Taxonomy" id="456999"/>
    <lineage>
        <taxon>Eukaryota</taxon>
        <taxon>Fungi</taxon>
        <taxon>Dikarya</taxon>
        <taxon>Basidiomycota</taxon>
        <taxon>Agaricomycotina</taxon>
        <taxon>Agaricomycetes</taxon>
        <taxon>Cantharellales</taxon>
        <taxon>Ceratobasidiaceae</taxon>
        <taxon>Rhizoctonia</taxon>
    </lineage>
</organism>
<sequence>MMPIRCLSLAPSPFRPPPIIAIYSPWSLFDDQSPPNPLSPRRLNVASSLSSDLVASNTPAADPRAVQLTPAIT</sequence>
<dbReference type="Proteomes" id="UP000663888">
    <property type="component" value="Unassembled WGS sequence"/>
</dbReference>
<evidence type="ECO:0000313" key="2">
    <source>
        <dbReference type="Proteomes" id="UP000663888"/>
    </source>
</evidence>
<protein>
    <submittedName>
        <fullName evidence="1">Uncharacterized protein</fullName>
    </submittedName>
</protein>
<dbReference type="EMBL" id="CAJMWX010000168">
    <property type="protein sequence ID" value="CAE6405892.1"/>
    <property type="molecule type" value="Genomic_DNA"/>
</dbReference>
<dbReference type="AlphaFoldDB" id="A0A8H2WT57"/>